<dbReference type="GO" id="GO:0016746">
    <property type="term" value="F:acyltransferase activity"/>
    <property type="evidence" value="ECO:0007669"/>
    <property type="project" value="UniProtKB-KW"/>
</dbReference>
<dbReference type="InterPro" id="IPR034655">
    <property type="entry name" value="AlgX_N"/>
</dbReference>
<evidence type="ECO:0000256" key="9">
    <source>
        <dbReference type="ARBA" id="ARBA00023157"/>
    </source>
</evidence>
<evidence type="ECO:0000256" key="13">
    <source>
        <dbReference type="PIRSR" id="PIRSR638639-51"/>
    </source>
</evidence>
<dbReference type="EMBL" id="FNFD01000008">
    <property type="protein sequence ID" value="SDK54338.1"/>
    <property type="molecule type" value="Genomic_DNA"/>
</dbReference>
<evidence type="ECO:0000313" key="18">
    <source>
        <dbReference type="Proteomes" id="UP000198706"/>
    </source>
</evidence>
<keyword evidence="6 14" id="KW-0732">Signal</keyword>
<dbReference type="Gene3D" id="2.60.120.1380">
    <property type="entry name" value="C-terminal carbohydrate-binding module"/>
    <property type="match status" value="1"/>
</dbReference>
<dbReference type="CDD" id="cd14487">
    <property type="entry name" value="AlgX_C"/>
    <property type="match status" value="1"/>
</dbReference>
<dbReference type="CDD" id="cd14441">
    <property type="entry name" value="AlgX_N"/>
    <property type="match status" value="1"/>
</dbReference>
<evidence type="ECO:0000256" key="7">
    <source>
        <dbReference type="ARBA" id="ARBA00022764"/>
    </source>
</evidence>
<dbReference type="GO" id="GO:0042597">
    <property type="term" value="C:periplasmic space"/>
    <property type="evidence" value="ECO:0007669"/>
    <property type="project" value="UniProtKB-SubCell"/>
</dbReference>
<evidence type="ECO:0000256" key="14">
    <source>
        <dbReference type="SAM" id="SignalP"/>
    </source>
</evidence>
<keyword evidence="7" id="KW-0574">Periplasm</keyword>
<evidence type="ECO:0000259" key="16">
    <source>
        <dbReference type="Pfam" id="PF16824"/>
    </source>
</evidence>
<evidence type="ECO:0000256" key="1">
    <source>
        <dbReference type="ARBA" id="ARBA00004418"/>
    </source>
</evidence>
<dbReference type="AlphaFoldDB" id="A0A1G9CRS9"/>
<feature type="active site" evidence="12">
    <location>
        <position position="177"/>
    </location>
</feature>
<feature type="active site" description="Nucleophile" evidence="12">
    <location>
        <position position="272"/>
    </location>
</feature>
<feature type="signal peptide" evidence="14">
    <location>
        <begin position="1"/>
        <end position="27"/>
    </location>
</feature>
<gene>
    <name evidence="17" type="ORF">SAMN05216186_10837</name>
</gene>
<dbReference type="InterPro" id="IPR031798">
    <property type="entry name" value="AlgX_C"/>
</dbReference>
<evidence type="ECO:0000256" key="12">
    <source>
        <dbReference type="PIRSR" id="PIRSR638639-50"/>
    </source>
</evidence>
<dbReference type="Proteomes" id="UP000198706">
    <property type="component" value="Unassembled WGS sequence"/>
</dbReference>
<evidence type="ECO:0000256" key="5">
    <source>
        <dbReference type="ARBA" id="ARBA00022679"/>
    </source>
</evidence>
<feature type="domain" description="Alginate biosynthesis protein AlgX C-terminal carbohydrate-binding module" evidence="16">
    <location>
        <begin position="349"/>
        <end position="470"/>
    </location>
</feature>
<dbReference type="UniPathway" id="UPA00286"/>
<evidence type="ECO:0000256" key="8">
    <source>
        <dbReference type="ARBA" id="ARBA00022841"/>
    </source>
</evidence>
<dbReference type="RefSeq" id="WP_084336281.1">
    <property type="nucleotide sequence ID" value="NZ_FNFD01000008.1"/>
</dbReference>
<dbReference type="Pfam" id="PF16822">
    <property type="entry name" value="ALGX"/>
    <property type="match status" value="1"/>
</dbReference>
<evidence type="ECO:0000256" key="6">
    <source>
        <dbReference type="ARBA" id="ARBA00022729"/>
    </source>
</evidence>
<feature type="domain" description="AlgX/AlgJ SGNH hydrolase-like" evidence="15">
    <location>
        <begin position="67"/>
        <end position="328"/>
    </location>
</feature>
<keyword evidence="9 13" id="KW-1015">Disulfide bond</keyword>
<reference evidence="17 18" key="1">
    <citation type="submission" date="2016-10" db="EMBL/GenBank/DDBJ databases">
        <authorList>
            <person name="de Groot N.N."/>
        </authorList>
    </citation>
    <scope>NUCLEOTIDE SEQUENCE [LARGE SCALE GENOMIC DNA]</scope>
    <source>
        <strain evidence="17 18">JCM 21544</strain>
    </source>
</reference>
<name>A0A1G9CRS9_9PSED</name>
<keyword evidence="18" id="KW-1185">Reference proteome</keyword>
<accession>A0A1G9CRS9</accession>
<evidence type="ECO:0000256" key="3">
    <source>
        <dbReference type="ARBA" id="ARBA00006553"/>
    </source>
</evidence>
<dbReference type="STRING" id="137658.SAMN05216186_10837"/>
<dbReference type="InterPro" id="IPR038639">
    <property type="entry name" value="AlgX_C_sf"/>
</dbReference>
<evidence type="ECO:0000313" key="17">
    <source>
        <dbReference type="EMBL" id="SDK54338.1"/>
    </source>
</evidence>
<comment type="subcellular location">
    <subcellularLocation>
        <location evidence="1">Periplasm</location>
    </subcellularLocation>
</comment>
<evidence type="ECO:0000259" key="15">
    <source>
        <dbReference type="Pfam" id="PF16822"/>
    </source>
</evidence>
<evidence type="ECO:0000256" key="2">
    <source>
        <dbReference type="ARBA" id="ARBA00005182"/>
    </source>
</evidence>
<organism evidence="17 18">
    <name type="scientific">Pseudomonas indica</name>
    <dbReference type="NCBI Taxonomy" id="137658"/>
    <lineage>
        <taxon>Bacteria</taxon>
        <taxon>Pseudomonadati</taxon>
        <taxon>Pseudomonadota</taxon>
        <taxon>Gammaproteobacteria</taxon>
        <taxon>Pseudomonadales</taxon>
        <taxon>Pseudomonadaceae</taxon>
        <taxon>Pseudomonas</taxon>
    </lineage>
</organism>
<proteinExistence type="inferred from homology"/>
<comment type="pathway">
    <text evidence="2">Glycan biosynthesis; alginate biosynthesis.</text>
</comment>
<dbReference type="GO" id="GO:0042121">
    <property type="term" value="P:alginic acid biosynthetic process"/>
    <property type="evidence" value="ECO:0007669"/>
    <property type="project" value="UniProtKB-UniPathway"/>
</dbReference>
<dbReference type="Pfam" id="PF16824">
    <property type="entry name" value="CBM_26"/>
    <property type="match status" value="1"/>
</dbReference>
<evidence type="ECO:0000256" key="4">
    <source>
        <dbReference type="ARBA" id="ARBA00013937"/>
    </source>
</evidence>
<keyword evidence="8" id="KW-0016">Alginate biosynthesis</keyword>
<protein>
    <recommendedName>
        <fullName evidence="4">Alginate biosynthesis protein AlgX</fullName>
    </recommendedName>
    <alternativeName>
        <fullName evidence="11">Probable alginate O-acetyltransferase AlgX</fullName>
    </alternativeName>
</protein>
<keyword evidence="5" id="KW-0808">Transferase</keyword>
<evidence type="ECO:0000256" key="10">
    <source>
        <dbReference type="ARBA" id="ARBA00023315"/>
    </source>
</evidence>
<feature type="disulfide bond" evidence="13">
    <location>
        <begin position="350"/>
        <end position="466"/>
    </location>
</feature>
<feature type="chain" id="PRO_5011741700" description="Alginate biosynthesis protein AlgX" evidence="14">
    <location>
        <begin position="28"/>
        <end position="483"/>
    </location>
</feature>
<keyword evidence="10" id="KW-0012">Acyltransferase</keyword>
<comment type="similarity">
    <text evidence="3">Belongs to the AlgX family.</text>
</comment>
<dbReference type="InterPro" id="IPR031811">
    <property type="entry name" value="ALGX/ALGJ_SGNH-like"/>
</dbReference>
<feature type="disulfide bond" evidence="13">
    <location>
        <begin position="45"/>
        <end position="232"/>
    </location>
</feature>
<feature type="active site" description="Proton acceptor" evidence="12">
    <location>
        <position position="179"/>
    </location>
</feature>
<evidence type="ECO:0000256" key="11">
    <source>
        <dbReference type="ARBA" id="ARBA00032384"/>
    </source>
</evidence>
<sequence>MKVRDMKWIGLSSLAAAICLASTGLRAEEQSQGPVFKAEGCCTLCPAAHNASLYTTNYMKNFLTLIDAQDEWLFRTQEDLRTEFGTTPEGYRMLKELRDAFKARGIEVVLVYQPTRGLVNRDKLRPEDKARFDYDRALKNYRTALDRFREIGFWVPDLSPLTDEQADNERAFYFARDQHWTPYGAERTARVVAETVKQIPGYDDLPKKEFVSRKIGRMGKRGTMQNVAGQLCGTSYAIQYMDQFATEPKDESSSDDLFGDSSNPQIALVGTSHSGKNYNFAGFLEENIGSEILNVAFPGGGLEGSMIEYLGSQEFHDNPPKVLIWEFSPLYDLASKKIHRQMMAVLEDGCDQKDVLLASKTKLRPGANEVLVNGKNNSLVTLPNKNHLMDIRFSDPSVKTLEATLWYLSGRREKLKIEKPNTYDTDGRFAFEMRDDEDWGDLDFFALEIQSPEGMTEPVEVEARVCKRGPGPNKLTAQNGAGS</sequence>